<dbReference type="InterPro" id="IPR037291">
    <property type="entry name" value="DUF4139"/>
</dbReference>
<name>A0A183BMA0_GLOPA</name>
<evidence type="ECO:0000256" key="1">
    <source>
        <dbReference type="ARBA" id="ARBA00022536"/>
    </source>
</evidence>
<sequence>MLQLETFQSHLKLVLPGEEFRCLLGVDPALKVEYKRAQLSSQQVGFMSRSCLSTNEQQISLRNAKANQSCRVTVREPIPKAVDEKIKICLLQPDLKAQRAEARLLAKESQLEWTVKLAPGEQRELNVKWTAEYPAMESVLFTSSAIPPGVGFMQPLASTQLLAGPQCSCRPGYDLAPDGRSCADIDECELFAQYWHQHDGTRTILALLPTTFKA</sequence>
<dbReference type="SUPFAM" id="SSF57196">
    <property type="entry name" value="EGF/Laminin"/>
    <property type="match status" value="1"/>
</dbReference>
<organism evidence="4 5">
    <name type="scientific">Globodera pallida</name>
    <name type="common">Potato cyst nematode worm</name>
    <name type="synonym">Heterodera pallida</name>
    <dbReference type="NCBI Taxonomy" id="36090"/>
    <lineage>
        <taxon>Eukaryota</taxon>
        <taxon>Metazoa</taxon>
        <taxon>Ecdysozoa</taxon>
        <taxon>Nematoda</taxon>
        <taxon>Chromadorea</taxon>
        <taxon>Rhabditida</taxon>
        <taxon>Tylenchina</taxon>
        <taxon>Tylenchomorpha</taxon>
        <taxon>Tylenchoidea</taxon>
        <taxon>Heteroderidae</taxon>
        <taxon>Heteroderinae</taxon>
        <taxon>Globodera</taxon>
    </lineage>
</organism>
<reference evidence="4" key="1">
    <citation type="submission" date="2014-05" db="EMBL/GenBank/DDBJ databases">
        <title>The genome and life-stage specific transcriptomes of Globodera pallida elucidate key aspects of plant parasitism by a cyst nematode.</title>
        <authorList>
            <person name="Cotton J.A."/>
            <person name="Lilley C.J."/>
            <person name="Jones L.M."/>
            <person name="Kikuchi T."/>
            <person name="Reid A.J."/>
            <person name="Thorpe P."/>
            <person name="Tsai I.J."/>
            <person name="Beasley H."/>
            <person name="Blok V."/>
            <person name="Cock P.J.A."/>
            <person name="Van den Akker S.E."/>
            <person name="Holroyd N."/>
            <person name="Hunt M."/>
            <person name="Mantelin S."/>
            <person name="Naghra H."/>
            <person name="Pain A."/>
            <person name="Palomares-Rius J.E."/>
            <person name="Zarowiecki M."/>
            <person name="Berriman M."/>
            <person name="Jones J.T."/>
            <person name="Urwin P.E."/>
        </authorList>
    </citation>
    <scope>NUCLEOTIDE SEQUENCE [LARGE SCALE GENOMIC DNA]</scope>
    <source>
        <strain evidence="4">Lindley</strain>
    </source>
</reference>
<evidence type="ECO:0000313" key="4">
    <source>
        <dbReference type="Proteomes" id="UP000050741"/>
    </source>
</evidence>
<dbReference type="Pfam" id="PF13598">
    <property type="entry name" value="DUF4139"/>
    <property type="match status" value="1"/>
</dbReference>
<dbReference type="InterPro" id="IPR011935">
    <property type="entry name" value="CHP02231"/>
</dbReference>
<evidence type="ECO:0000259" key="3">
    <source>
        <dbReference type="Pfam" id="PF13598"/>
    </source>
</evidence>
<dbReference type="PANTHER" id="PTHR31005:SF10">
    <property type="entry name" value="DUF4140 DOMAIN-CONTAINING PROTEIN"/>
    <property type="match status" value="1"/>
</dbReference>
<evidence type="ECO:0000259" key="2">
    <source>
        <dbReference type="Pfam" id="PF12662"/>
    </source>
</evidence>
<keyword evidence="1" id="KW-0245">EGF-like domain</keyword>
<dbReference type="InterPro" id="IPR026823">
    <property type="entry name" value="cEGF"/>
</dbReference>
<accession>A0A183BMA0</accession>
<feature type="domain" description="Complement Clr-like EGF" evidence="2">
    <location>
        <begin position="165"/>
        <end position="187"/>
    </location>
</feature>
<keyword evidence="4" id="KW-1185">Reference proteome</keyword>
<proteinExistence type="predicted"/>
<dbReference type="Proteomes" id="UP000050741">
    <property type="component" value="Unassembled WGS sequence"/>
</dbReference>
<evidence type="ECO:0000313" key="5">
    <source>
        <dbReference type="WBParaSite" id="GPLIN_000173500"/>
    </source>
</evidence>
<protein>
    <submittedName>
        <fullName evidence="5">Ig-like domain-containing protein</fullName>
    </submittedName>
</protein>
<dbReference type="WBParaSite" id="GPLIN_000173500">
    <property type="protein sequence ID" value="GPLIN_000173500"/>
    <property type="gene ID" value="GPLIN_000173500"/>
</dbReference>
<dbReference type="Pfam" id="PF12662">
    <property type="entry name" value="cEGF"/>
    <property type="match status" value="1"/>
</dbReference>
<dbReference type="Gene3D" id="2.10.25.10">
    <property type="entry name" value="Laminin"/>
    <property type="match status" value="1"/>
</dbReference>
<feature type="domain" description="DUF4139" evidence="3">
    <location>
        <begin position="21"/>
        <end position="134"/>
    </location>
</feature>
<dbReference type="AlphaFoldDB" id="A0A183BMA0"/>
<dbReference type="PANTHER" id="PTHR31005">
    <property type="entry name" value="DUF4139 DOMAIN-CONTAINING PROTEIN"/>
    <property type="match status" value="1"/>
</dbReference>
<reference evidence="5" key="2">
    <citation type="submission" date="2016-06" db="UniProtKB">
        <authorList>
            <consortium name="WormBaseParasite"/>
        </authorList>
    </citation>
    <scope>IDENTIFICATION</scope>
</reference>